<name>A0AA40TWM6_9PSED</name>
<proteinExistence type="predicted"/>
<accession>A0AA40TWM6</accession>
<evidence type="ECO:0000313" key="2">
    <source>
        <dbReference type="Proteomes" id="UP000050523"/>
    </source>
</evidence>
<gene>
    <name evidence="1" type="ORF">ALO43_01616</name>
</gene>
<dbReference type="Proteomes" id="UP000050523">
    <property type="component" value="Unassembled WGS sequence"/>
</dbReference>
<evidence type="ECO:0000313" key="1">
    <source>
        <dbReference type="EMBL" id="KPZ06085.1"/>
    </source>
</evidence>
<comment type="caution">
    <text evidence="1">The sequence shown here is derived from an EMBL/GenBank/DDBJ whole genome shotgun (WGS) entry which is preliminary data.</text>
</comment>
<reference evidence="1 2" key="1">
    <citation type="submission" date="2015-09" db="EMBL/GenBank/DDBJ databases">
        <title>Genome announcement of multiple Pseudomonas syringae strains.</title>
        <authorList>
            <person name="Thakur S."/>
            <person name="Wang P.W."/>
            <person name="Gong Y."/>
            <person name="Weir B.S."/>
            <person name="Guttman D.S."/>
        </authorList>
    </citation>
    <scope>NUCLEOTIDE SEQUENCE [LARGE SCALE GENOMIC DNA]</scope>
    <source>
        <strain evidence="1 2">ICMP9151</strain>
    </source>
</reference>
<dbReference type="AlphaFoldDB" id="A0AA40TWM6"/>
<dbReference type="EMBL" id="LJRO01000073">
    <property type="protein sequence ID" value="KPZ06085.1"/>
    <property type="molecule type" value="Genomic_DNA"/>
</dbReference>
<sequence>MMKQMTFATVKYAEKRLINLIEPHYPRASCDGFFILLASFDFD</sequence>
<protein>
    <submittedName>
        <fullName evidence="1">Uncharacterized protein</fullName>
    </submittedName>
</protein>
<organism evidence="1 2">
    <name type="scientific">Pseudomonas tremae</name>
    <dbReference type="NCBI Taxonomy" id="200454"/>
    <lineage>
        <taxon>Bacteria</taxon>
        <taxon>Pseudomonadati</taxon>
        <taxon>Pseudomonadota</taxon>
        <taxon>Gammaproteobacteria</taxon>
        <taxon>Pseudomonadales</taxon>
        <taxon>Pseudomonadaceae</taxon>
        <taxon>Pseudomonas</taxon>
    </lineage>
</organism>